<evidence type="ECO:0000256" key="2">
    <source>
        <dbReference type="ARBA" id="ARBA00010845"/>
    </source>
</evidence>
<keyword evidence="7" id="KW-0131">Cell cycle</keyword>
<reference evidence="9" key="3">
    <citation type="submission" date="2025-09" db="UniProtKB">
        <authorList>
            <consortium name="Ensembl"/>
        </authorList>
    </citation>
    <scope>IDENTIFICATION</scope>
</reference>
<dbReference type="GO" id="GO:0007059">
    <property type="term" value="P:chromosome segregation"/>
    <property type="evidence" value="ECO:0007669"/>
    <property type="project" value="UniProtKB-KW"/>
</dbReference>
<evidence type="ECO:0000256" key="6">
    <source>
        <dbReference type="ARBA" id="ARBA00023054"/>
    </source>
</evidence>
<keyword evidence="6" id="KW-0175">Coiled coil</keyword>
<keyword evidence="8" id="KW-0137">Centromere</keyword>
<keyword evidence="3" id="KW-0158">Chromosome</keyword>
<comment type="subcellular location">
    <subcellularLocation>
        <location evidence="1">Chromosome</location>
        <location evidence="1">Centromere</location>
    </subcellularLocation>
</comment>
<evidence type="ECO:0000313" key="9">
    <source>
        <dbReference type="Ensembl" id="ENSDCDP00010021826.1"/>
    </source>
</evidence>
<dbReference type="Proteomes" id="UP000694580">
    <property type="component" value="Chromosome 9"/>
</dbReference>
<dbReference type="Gene3D" id="1.20.5.730">
    <property type="entry name" value="Single helix bin"/>
    <property type="match status" value="1"/>
</dbReference>
<dbReference type="GO" id="GO:0051177">
    <property type="term" value="P:meiotic sister chromatid cohesion"/>
    <property type="evidence" value="ECO:0007669"/>
    <property type="project" value="TreeGrafter"/>
</dbReference>
<proteinExistence type="inferred from homology"/>
<evidence type="ECO:0000256" key="7">
    <source>
        <dbReference type="ARBA" id="ARBA00023306"/>
    </source>
</evidence>
<dbReference type="GeneTree" id="ENSGT00940000169129"/>
<accession>A0AAY4BNW6</accession>
<name>A0AAY4BNW6_9TELE</name>
<evidence type="ECO:0000256" key="3">
    <source>
        <dbReference type="ARBA" id="ARBA00022454"/>
    </source>
</evidence>
<keyword evidence="5" id="KW-0159">Chromosome partition</keyword>
<keyword evidence="10" id="KW-1185">Reference proteome</keyword>
<dbReference type="PANTHER" id="PTHR21577">
    <property type="entry name" value="SHUGOSHIN"/>
    <property type="match status" value="1"/>
</dbReference>
<dbReference type="InterPro" id="IPR038889">
    <property type="entry name" value="Shugoshin1/2"/>
</dbReference>
<dbReference type="GO" id="GO:0051301">
    <property type="term" value="P:cell division"/>
    <property type="evidence" value="ECO:0007669"/>
    <property type="project" value="UniProtKB-KW"/>
</dbReference>
<dbReference type="GO" id="GO:0000776">
    <property type="term" value="C:kinetochore"/>
    <property type="evidence" value="ECO:0007669"/>
    <property type="project" value="TreeGrafter"/>
</dbReference>
<comment type="similarity">
    <text evidence="2">Belongs to the shugoshin family.</text>
</comment>
<evidence type="ECO:0000256" key="8">
    <source>
        <dbReference type="ARBA" id="ARBA00023328"/>
    </source>
</evidence>
<dbReference type="Ensembl" id="ENSDCDT00010024116.1">
    <property type="protein sequence ID" value="ENSDCDP00010021826.1"/>
    <property type="gene ID" value="ENSDCDG00010010866.1"/>
</dbReference>
<evidence type="ECO:0000313" key="10">
    <source>
        <dbReference type="Proteomes" id="UP000694580"/>
    </source>
</evidence>
<dbReference type="AlphaFoldDB" id="A0AAY4BNW6"/>
<organism evidence="9 10">
    <name type="scientific">Denticeps clupeoides</name>
    <name type="common">denticle herring</name>
    <dbReference type="NCBI Taxonomy" id="299321"/>
    <lineage>
        <taxon>Eukaryota</taxon>
        <taxon>Metazoa</taxon>
        <taxon>Chordata</taxon>
        <taxon>Craniata</taxon>
        <taxon>Vertebrata</taxon>
        <taxon>Euteleostomi</taxon>
        <taxon>Actinopterygii</taxon>
        <taxon>Neopterygii</taxon>
        <taxon>Teleostei</taxon>
        <taxon>Clupei</taxon>
        <taxon>Clupeiformes</taxon>
        <taxon>Denticipitoidei</taxon>
        <taxon>Denticipitidae</taxon>
        <taxon>Denticeps</taxon>
    </lineage>
</organism>
<dbReference type="PANTHER" id="PTHR21577:SF3">
    <property type="entry name" value="SHUGOSHIN 1-RELATED"/>
    <property type="match status" value="1"/>
</dbReference>
<reference evidence="9" key="2">
    <citation type="submission" date="2025-08" db="UniProtKB">
        <authorList>
            <consortium name="Ensembl"/>
        </authorList>
    </citation>
    <scope>IDENTIFICATION</scope>
</reference>
<evidence type="ECO:0000256" key="1">
    <source>
        <dbReference type="ARBA" id="ARBA00004584"/>
    </source>
</evidence>
<sequence>MQLCLYKRFPCPFDCASRSKGGDVAVTSRMTHRRRVTMPREWTPKLAAQSSSALLASKIKTKILNTSSFFKVSLKTNNKALALALVAQKEKSRQMEAEMVRLQKYVQSLIFDLAIERHKKKQMVRLRSFTLRNPVLKGSKWSPPEGKLVSLLEIPNRIKVLSLPRWTWRPYPCGLMEE</sequence>
<evidence type="ECO:0000256" key="5">
    <source>
        <dbReference type="ARBA" id="ARBA00022829"/>
    </source>
</evidence>
<keyword evidence="4" id="KW-0132">Cell division</keyword>
<evidence type="ECO:0000256" key="4">
    <source>
        <dbReference type="ARBA" id="ARBA00022618"/>
    </source>
</evidence>
<protein>
    <submittedName>
        <fullName evidence="9">Uncharacterized protein</fullName>
    </submittedName>
</protein>
<reference evidence="9 10" key="1">
    <citation type="submission" date="2020-06" db="EMBL/GenBank/DDBJ databases">
        <authorList>
            <consortium name="Wellcome Sanger Institute Data Sharing"/>
        </authorList>
    </citation>
    <scope>NUCLEOTIDE SEQUENCE [LARGE SCALE GENOMIC DNA]</scope>
</reference>